<dbReference type="InterPro" id="IPR036097">
    <property type="entry name" value="HisK_dim/P_sf"/>
</dbReference>
<keyword evidence="5" id="KW-0808">Transferase</keyword>
<dbReference type="InterPro" id="IPR050428">
    <property type="entry name" value="TCS_sensor_his_kinase"/>
</dbReference>
<sequence>MTTRTFRRRPSVSTRPATVITDEHLLRRAGRLAAFQAAAALAVVLVVVGLVVFVVDTRAQSRQIDETLRSVVASTEDVDDPPPGTALALRTPDGVTEVSAGAPPQAAALLDEPSGFTTADDGGHRYRAFVADNAHGRAAALVDLEPFEAGRDRLLSALALAEIAGIAASALVIVLLSRRSIRPLTLALSLQRRFVADASHELRAPLTVLHTRAQLLARRADRLEPAEITRQLDGIVDDTRALSELVEDLLLSAALEAGPDTREPVDLVPLCEQIRESVAAHAASLRVAVDVERDTDSVVVTGSRPALRRAVHGLVDNAVTHVRPGGRVTVHIGHDDEHARISVTDNGIGIAPAQRRHLFVRFAHGPDQPVGGRRYGIGLALVREVAVAHGGDVFAESTEGAGTTFTVVLPRSSQKAPRIGA</sequence>
<dbReference type="PANTHER" id="PTHR45436">
    <property type="entry name" value="SENSOR HISTIDINE KINASE YKOH"/>
    <property type="match status" value="1"/>
</dbReference>
<dbReference type="EC" id="2.7.13.3" evidence="3"/>
<evidence type="ECO:0000313" key="14">
    <source>
        <dbReference type="Proteomes" id="UP000286208"/>
    </source>
</evidence>
<dbReference type="GO" id="GO:0000155">
    <property type="term" value="F:phosphorelay sensor kinase activity"/>
    <property type="evidence" value="ECO:0007669"/>
    <property type="project" value="InterPro"/>
</dbReference>
<evidence type="ECO:0000256" key="8">
    <source>
        <dbReference type="ARBA" id="ARBA00022989"/>
    </source>
</evidence>
<keyword evidence="9" id="KW-0902">Two-component regulatory system</keyword>
<dbReference type="Pfam" id="PF00512">
    <property type="entry name" value="HisKA"/>
    <property type="match status" value="1"/>
</dbReference>
<evidence type="ECO:0000313" key="13">
    <source>
        <dbReference type="EMBL" id="RVW10960.1"/>
    </source>
</evidence>
<dbReference type="InterPro" id="IPR004358">
    <property type="entry name" value="Sig_transdc_His_kin-like_C"/>
</dbReference>
<dbReference type="PROSITE" id="PS50109">
    <property type="entry name" value="HIS_KIN"/>
    <property type="match status" value="1"/>
</dbReference>
<dbReference type="SUPFAM" id="SSF55874">
    <property type="entry name" value="ATPase domain of HSP90 chaperone/DNA topoisomerase II/histidine kinase"/>
    <property type="match status" value="1"/>
</dbReference>
<dbReference type="GO" id="GO:0005886">
    <property type="term" value="C:plasma membrane"/>
    <property type="evidence" value="ECO:0007669"/>
    <property type="project" value="UniProtKB-SubCell"/>
</dbReference>
<evidence type="ECO:0000256" key="2">
    <source>
        <dbReference type="ARBA" id="ARBA00004236"/>
    </source>
</evidence>
<comment type="caution">
    <text evidence="13">The sequence shown here is derived from an EMBL/GenBank/DDBJ whole genome shotgun (WGS) entry which is preliminary data.</text>
</comment>
<comment type="subcellular location">
    <subcellularLocation>
        <location evidence="2">Cell membrane</location>
    </subcellularLocation>
</comment>
<dbReference type="InterPro" id="IPR005467">
    <property type="entry name" value="His_kinase_dom"/>
</dbReference>
<dbReference type="RefSeq" id="WP_127914065.1">
    <property type="nucleotide sequence ID" value="NZ_RKLP01000001.1"/>
</dbReference>
<name>A0A3S3EDG7_9NOCA</name>
<dbReference type="InterPro" id="IPR036890">
    <property type="entry name" value="HATPase_C_sf"/>
</dbReference>
<keyword evidence="4" id="KW-0597">Phosphoprotein</keyword>
<evidence type="ECO:0000259" key="12">
    <source>
        <dbReference type="PROSITE" id="PS50109"/>
    </source>
</evidence>
<evidence type="ECO:0000256" key="1">
    <source>
        <dbReference type="ARBA" id="ARBA00000085"/>
    </source>
</evidence>
<dbReference type="CDD" id="cd00082">
    <property type="entry name" value="HisKA"/>
    <property type="match status" value="1"/>
</dbReference>
<feature type="transmembrane region" description="Helical" evidence="11">
    <location>
        <begin position="154"/>
        <end position="176"/>
    </location>
</feature>
<feature type="domain" description="Histidine kinase" evidence="12">
    <location>
        <begin position="197"/>
        <end position="413"/>
    </location>
</feature>
<feature type="transmembrane region" description="Helical" evidence="11">
    <location>
        <begin position="32"/>
        <end position="55"/>
    </location>
</feature>
<dbReference type="CDD" id="cd00075">
    <property type="entry name" value="HATPase"/>
    <property type="match status" value="1"/>
</dbReference>
<dbReference type="Gene3D" id="1.10.287.130">
    <property type="match status" value="1"/>
</dbReference>
<dbReference type="OrthoDB" id="9786919at2"/>
<evidence type="ECO:0000256" key="11">
    <source>
        <dbReference type="SAM" id="Phobius"/>
    </source>
</evidence>
<accession>A0A3S3EDG7</accession>
<evidence type="ECO:0000256" key="3">
    <source>
        <dbReference type="ARBA" id="ARBA00012438"/>
    </source>
</evidence>
<keyword evidence="7 13" id="KW-0418">Kinase</keyword>
<evidence type="ECO:0000256" key="9">
    <source>
        <dbReference type="ARBA" id="ARBA00023012"/>
    </source>
</evidence>
<evidence type="ECO:0000256" key="7">
    <source>
        <dbReference type="ARBA" id="ARBA00022777"/>
    </source>
</evidence>
<dbReference type="SMART" id="SM00388">
    <property type="entry name" value="HisKA"/>
    <property type="match status" value="1"/>
</dbReference>
<comment type="catalytic activity">
    <reaction evidence="1">
        <text>ATP + protein L-histidine = ADP + protein N-phospho-L-histidine.</text>
        <dbReference type="EC" id="2.7.13.3"/>
    </reaction>
</comment>
<dbReference type="Pfam" id="PF02518">
    <property type="entry name" value="HATPase_c"/>
    <property type="match status" value="1"/>
</dbReference>
<dbReference type="AlphaFoldDB" id="A0A3S3EDG7"/>
<dbReference type="SMART" id="SM00387">
    <property type="entry name" value="HATPase_c"/>
    <property type="match status" value="1"/>
</dbReference>
<keyword evidence="14" id="KW-1185">Reference proteome</keyword>
<reference evidence="13 14" key="1">
    <citation type="submission" date="2018-11" db="EMBL/GenBank/DDBJ databases">
        <title>Rhodococcus spongicola sp. nov. and Rhodococcus xishaensis sp. nov. from marine sponges.</title>
        <authorList>
            <person name="Li L."/>
            <person name="Lin H.W."/>
        </authorList>
    </citation>
    <scope>NUCLEOTIDE SEQUENCE [LARGE SCALE GENOMIC DNA]</scope>
    <source>
        <strain evidence="13 14">CCTCC AB2014297</strain>
    </source>
</reference>
<dbReference type="Gene3D" id="3.30.565.10">
    <property type="entry name" value="Histidine kinase-like ATPase, C-terminal domain"/>
    <property type="match status" value="1"/>
</dbReference>
<protein>
    <recommendedName>
        <fullName evidence="3">histidine kinase</fullName>
        <ecNumber evidence="3">2.7.13.3</ecNumber>
    </recommendedName>
</protein>
<keyword evidence="6 11" id="KW-0812">Transmembrane</keyword>
<dbReference type="InterPro" id="IPR003661">
    <property type="entry name" value="HisK_dim/P_dom"/>
</dbReference>
<dbReference type="PRINTS" id="PR00344">
    <property type="entry name" value="BCTRLSENSOR"/>
</dbReference>
<dbReference type="SUPFAM" id="SSF47384">
    <property type="entry name" value="Homodimeric domain of signal transducing histidine kinase"/>
    <property type="match status" value="1"/>
</dbReference>
<dbReference type="PANTHER" id="PTHR45436:SF5">
    <property type="entry name" value="SENSOR HISTIDINE KINASE TRCS"/>
    <property type="match status" value="1"/>
</dbReference>
<evidence type="ECO:0000256" key="5">
    <source>
        <dbReference type="ARBA" id="ARBA00022679"/>
    </source>
</evidence>
<proteinExistence type="predicted"/>
<dbReference type="EMBL" id="RKLP01000001">
    <property type="protein sequence ID" value="RVW10960.1"/>
    <property type="molecule type" value="Genomic_DNA"/>
</dbReference>
<evidence type="ECO:0000256" key="10">
    <source>
        <dbReference type="ARBA" id="ARBA00023136"/>
    </source>
</evidence>
<gene>
    <name evidence="13" type="ORF">EGT67_00315</name>
</gene>
<dbReference type="InterPro" id="IPR003594">
    <property type="entry name" value="HATPase_dom"/>
</dbReference>
<dbReference type="Proteomes" id="UP000286208">
    <property type="component" value="Unassembled WGS sequence"/>
</dbReference>
<evidence type="ECO:0000256" key="4">
    <source>
        <dbReference type="ARBA" id="ARBA00022553"/>
    </source>
</evidence>
<keyword evidence="10 11" id="KW-0472">Membrane</keyword>
<evidence type="ECO:0000256" key="6">
    <source>
        <dbReference type="ARBA" id="ARBA00022692"/>
    </source>
</evidence>
<keyword evidence="8 11" id="KW-1133">Transmembrane helix</keyword>
<organism evidence="13 14">
    <name type="scientific">Prescottella agglutinans</name>
    <dbReference type="NCBI Taxonomy" id="1644129"/>
    <lineage>
        <taxon>Bacteria</taxon>
        <taxon>Bacillati</taxon>
        <taxon>Actinomycetota</taxon>
        <taxon>Actinomycetes</taxon>
        <taxon>Mycobacteriales</taxon>
        <taxon>Nocardiaceae</taxon>
        <taxon>Prescottella</taxon>
    </lineage>
</organism>